<dbReference type="EMBL" id="MU274902">
    <property type="protein sequence ID" value="KAI0092966.1"/>
    <property type="molecule type" value="Genomic_DNA"/>
</dbReference>
<name>A0ACB8UFM4_9APHY</name>
<evidence type="ECO:0000313" key="1">
    <source>
        <dbReference type="EMBL" id="KAI0092966.1"/>
    </source>
</evidence>
<sequence>MLPPDESVLAREYLHPNGDIEKSTLTHIGQHSDHCLVDWDGPDDPESPLNWSYWKKFFFTSEIFLLTIAIYMGGAIYGAGTVDLAQKFGVSEVAATVGITTFVLGYAFGPMILSPISELAYVGRMPIYIITLAIFVILQVPTALTTNLGVVIFLRFLAGFIGSPVLATGGASLADVYKPEDCGSIMGVWGVIGTGGPSLGPLLGGYAVQAKGWTWTIWILMWAASLALVVLAFFLPETSAQALLYRRADRLRRLTGNQNLRTQAERDGQHISIGDLAMTCLVRPLILGSREPIIIAWNLYCSLLYAILYCWIESFGVVFIEQHGFTLGENGLAFISLPVGGVVAFVLFLPYINRHLKPKFANGTFTPEDRLPITMLGGILLPISLFWFGWTADASIHWISPMAAAALWMVSNYLMFMSGLSYLIDCYPRYVASVLAGNVVMRSTLGAVFPLFSNSFFHHLGVGPACSILGGVSVLMLPIPFLLYKYGPKLRSWSKYAD</sequence>
<accession>A0ACB8UFM4</accession>
<protein>
    <submittedName>
        <fullName evidence="1">MFS general substrate transporter</fullName>
    </submittedName>
</protein>
<dbReference type="Proteomes" id="UP001055072">
    <property type="component" value="Unassembled WGS sequence"/>
</dbReference>
<gene>
    <name evidence="1" type="ORF">BDY19DRAFT_882448</name>
</gene>
<proteinExistence type="predicted"/>
<reference evidence="1" key="1">
    <citation type="journal article" date="2021" name="Environ. Microbiol.">
        <title>Gene family expansions and transcriptome signatures uncover fungal adaptations to wood decay.</title>
        <authorList>
            <person name="Hage H."/>
            <person name="Miyauchi S."/>
            <person name="Viragh M."/>
            <person name="Drula E."/>
            <person name="Min B."/>
            <person name="Chaduli D."/>
            <person name="Navarro D."/>
            <person name="Favel A."/>
            <person name="Norest M."/>
            <person name="Lesage-Meessen L."/>
            <person name="Balint B."/>
            <person name="Merenyi Z."/>
            <person name="de Eugenio L."/>
            <person name="Morin E."/>
            <person name="Martinez A.T."/>
            <person name="Baldrian P."/>
            <person name="Stursova M."/>
            <person name="Martinez M.J."/>
            <person name="Novotny C."/>
            <person name="Magnuson J.K."/>
            <person name="Spatafora J.W."/>
            <person name="Maurice S."/>
            <person name="Pangilinan J."/>
            <person name="Andreopoulos W."/>
            <person name="LaButti K."/>
            <person name="Hundley H."/>
            <person name="Na H."/>
            <person name="Kuo A."/>
            <person name="Barry K."/>
            <person name="Lipzen A."/>
            <person name="Henrissat B."/>
            <person name="Riley R."/>
            <person name="Ahrendt S."/>
            <person name="Nagy L.G."/>
            <person name="Grigoriev I.V."/>
            <person name="Martin F."/>
            <person name="Rosso M.N."/>
        </authorList>
    </citation>
    <scope>NUCLEOTIDE SEQUENCE</scope>
    <source>
        <strain evidence="1">CBS 384.51</strain>
    </source>
</reference>
<comment type="caution">
    <text evidence="1">The sequence shown here is derived from an EMBL/GenBank/DDBJ whole genome shotgun (WGS) entry which is preliminary data.</text>
</comment>
<organism evidence="1 2">
    <name type="scientific">Irpex rosettiformis</name>
    <dbReference type="NCBI Taxonomy" id="378272"/>
    <lineage>
        <taxon>Eukaryota</taxon>
        <taxon>Fungi</taxon>
        <taxon>Dikarya</taxon>
        <taxon>Basidiomycota</taxon>
        <taxon>Agaricomycotina</taxon>
        <taxon>Agaricomycetes</taxon>
        <taxon>Polyporales</taxon>
        <taxon>Irpicaceae</taxon>
        <taxon>Irpex</taxon>
    </lineage>
</organism>
<evidence type="ECO:0000313" key="2">
    <source>
        <dbReference type="Proteomes" id="UP001055072"/>
    </source>
</evidence>
<keyword evidence="2" id="KW-1185">Reference proteome</keyword>